<dbReference type="InterPro" id="IPR000994">
    <property type="entry name" value="Pept_M24"/>
</dbReference>
<protein>
    <submittedName>
        <fullName evidence="7">Putative peptidase YqhT</fullName>
        <ecNumber evidence="7">3.4.-.-</ecNumber>
    </submittedName>
</protein>
<evidence type="ECO:0000313" key="8">
    <source>
        <dbReference type="Proteomes" id="UP000031307"/>
    </source>
</evidence>
<dbReference type="PATRIC" id="fig|83552.4.peg.2669"/>
<sequence length="367" mass="40967">MILRSLIMPTPPKDLLKKLFSQLPCDALLIEDEINLLYLLGFPISTGTLLLHPENSYLIVDGRYYEQCLKLSPFPVLLAKDEVLGTLLSDLPSIKTLGFSSDQTSYMRFLSFKDLEKKITHSLSLVPIDSPLRSLRMIKTPEEMDLLRRAAILGSQGFDYVCRLLKEGITEEEIAIELELFWKKHGAKGVAFEPIIAFGMNSSMPHYRAGAHQLKKGQPVLIDIGVTYAHYHSDMTRTLFFGQPAPQLVTIYHCVLEAQMAALDLCRPGTKVGELDFVARSLITQAGYGENFTHSLGHGIGLAVHEFPILRNKPPFAEVTLEPGMVITIEPGIYLPNVGGVRIEDSVLITEDGYENLTNRSKEIQIL</sequence>
<evidence type="ECO:0000256" key="4">
    <source>
        <dbReference type="ARBA" id="ARBA00023049"/>
    </source>
</evidence>
<evidence type="ECO:0000259" key="5">
    <source>
        <dbReference type="Pfam" id="PF00557"/>
    </source>
</evidence>
<name>A0A0C1EHW6_9BACT</name>
<dbReference type="AlphaFoldDB" id="A0A0C1EHW6"/>
<accession>A0A0C1EHW6</accession>
<evidence type="ECO:0000313" key="7">
    <source>
        <dbReference type="EMBL" id="KIA76219.1"/>
    </source>
</evidence>
<dbReference type="InterPro" id="IPR029149">
    <property type="entry name" value="Creatin/AminoP/Spt16_N"/>
</dbReference>
<dbReference type="GO" id="GO:0008235">
    <property type="term" value="F:metalloexopeptidase activity"/>
    <property type="evidence" value="ECO:0007669"/>
    <property type="project" value="UniProtKB-ARBA"/>
</dbReference>
<dbReference type="PANTHER" id="PTHR46112">
    <property type="entry name" value="AMINOPEPTIDASE"/>
    <property type="match status" value="1"/>
</dbReference>
<dbReference type="PROSITE" id="PS00491">
    <property type="entry name" value="PROLINE_PEPTIDASE"/>
    <property type="match status" value="1"/>
</dbReference>
<evidence type="ECO:0000259" key="6">
    <source>
        <dbReference type="Pfam" id="PF01321"/>
    </source>
</evidence>
<dbReference type="Gene3D" id="3.40.350.10">
    <property type="entry name" value="Creatinase/prolidase N-terminal domain"/>
    <property type="match status" value="1"/>
</dbReference>
<feature type="domain" description="Creatinase N-terminal" evidence="6">
    <location>
        <begin position="16"/>
        <end position="138"/>
    </location>
</feature>
<comment type="caution">
    <text evidence="7">The sequence shown here is derived from an EMBL/GenBank/DDBJ whole genome shotgun (WGS) entry which is preliminary data.</text>
</comment>
<evidence type="ECO:0000256" key="1">
    <source>
        <dbReference type="ARBA" id="ARBA00022670"/>
    </source>
</evidence>
<dbReference type="SUPFAM" id="SSF53092">
    <property type="entry name" value="Creatinase/prolidase N-terminal domain"/>
    <property type="match status" value="1"/>
</dbReference>
<dbReference type="Proteomes" id="UP000031307">
    <property type="component" value="Unassembled WGS sequence"/>
</dbReference>
<dbReference type="CDD" id="cd01092">
    <property type="entry name" value="APP-like"/>
    <property type="match status" value="1"/>
</dbReference>
<gene>
    <name evidence="7" type="primary">yqhT</name>
    <name evidence="7" type="ORF">DB43_AQ00250</name>
</gene>
<dbReference type="GO" id="GO:0006508">
    <property type="term" value="P:proteolysis"/>
    <property type="evidence" value="ECO:0007669"/>
    <property type="project" value="UniProtKB-KW"/>
</dbReference>
<dbReference type="EC" id="3.4.-.-" evidence="7"/>
<proteinExistence type="predicted"/>
<dbReference type="GO" id="GO:0046872">
    <property type="term" value="F:metal ion binding"/>
    <property type="evidence" value="ECO:0007669"/>
    <property type="project" value="UniProtKB-KW"/>
</dbReference>
<dbReference type="GO" id="GO:0004177">
    <property type="term" value="F:aminopeptidase activity"/>
    <property type="evidence" value="ECO:0007669"/>
    <property type="project" value="UniProtKB-ARBA"/>
</dbReference>
<dbReference type="Gene3D" id="3.90.230.10">
    <property type="entry name" value="Creatinase/methionine aminopeptidase superfamily"/>
    <property type="match status" value="1"/>
</dbReference>
<dbReference type="EMBL" id="JSAM01000127">
    <property type="protein sequence ID" value="KIA76219.1"/>
    <property type="molecule type" value="Genomic_DNA"/>
</dbReference>
<feature type="domain" description="Peptidase M24" evidence="5">
    <location>
        <begin position="146"/>
        <end position="351"/>
    </location>
</feature>
<dbReference type="InterPro" id="IPR001131">
    <property type="entry name" value="Peptidase_M24B_aminopep-P_CS"/>
</dbReference>
<dbReference type="InterPro" id="IPR000587">
    <property type="entry name" value="Creatinase_N"/>
</dbReference>
<reference evidence="7 8" key="1">
    <citation type="journal article" date="2014" name="Mol. Biol. Evol.">
        <title>Massive expansion of Ubiquitination-related gene families within the Chlamydiae.</title>
        <authorList>
            <person name="Domman D."/>
            <person name="Collingro A."/>
            <person name="Lagkouvardos I."/>
            <person name="Gehre L."/>
            <person name="Weinmaier T."/>
            <person name="Rattei T."/>
            <person name="Subtil A."/>
            <person name="Horn M."/>
        </authorList>
    </citation>
    <scope>NUCLEOTIDE SEQUENCE [LARGE SCALE GENOMIC DNA]</scope>
    <source>
        <strain evidence="7 8">OEW1</strain>
    </source>
</reference>
<keyword evidence="4" id="KW-0482">Metalloprotease</keyword>
<dbReference type="InterPro" id="IPR036005">
    <property type="entry name" value="Creatinase/aminopeptidase-like"/>
</dbReference>
<keyword evidence="1" id="KW-0645">Protease</keyword>
<dbReference type="Pfam" id="PF01321">
    <property type="entry name" value="Creatinase_N"/>
    <property type="match status" value="1"/>
</dbReference>
<dbReference type="PANTHER" id="PTHR46112:SF2">
    <property type="entry name" value="XAA-PRO AMINOPEPTIDASE P-RELATED"/>
    <property type="match status" value="1"/>
</dbReference>
<keyword evidence="3 7" id="KW-0378">Hydrolase</keyword>
<keyword evidence="2" id="KW-0479">Metal-binding</keyword>
<evidence type="ECO:0000256" key="3">
    <source>
        <dbReference type="ARBA" id="ARBA00022801"/>
    </source>
</evidence>
<organism evidence="7 8">
    <name type="scientific">Parachlamydia acanthamoebae</name>
    <dbReference type="NCBI Taxonomy" id="83552"/>
    <lineage>
        <taxon>Bacteria</taxon>
        <taxon>Pseudomonadati</taxon>
        <taxon>Chlamydiota</taxon>
        <taxon>Chlamydiia</taxon>
        <taxon>Parachlamydiales</taxon>
        <taxon>Parachlamydiaceae</taxon>
        <taxon>Parachlamydia</taxon>
    </lineage>
</organism>
<dbReference type="SUPFAM" id="SSF55920">
    <property type="entry name" value="Creatinase/aminopeptidase"/>
    <property type="match status" value="1"/>
</dbReference>
<dbReference type="InterPro" id="IPR050659">
    <property type="entry name" value="Peptidase_M24B"/>
</dbReference>
<dbReference type="InterPro" id="IPR001714">
    <property type="entry name" value="Pept_M24_MAP"/>
</dbReference>
<dbReference type="PRINTS" id="PR00599">
    <property type="entry name" value="MAPEPTIDASE"/>
</dbReference>
<dbReference type="Pfam" id="PF00557">
    <property type="entry name" value="Peptidase_M24"/>
    <property type="match status" value="1"/>
</dbReference>
<evidence type="ECO:0000256" key="2">
    <source>
        <dbReference type="ARBA" id="ARBA00022723"/>
    </source>
</evidence>